<comment type="caution">
    <text evidence="4">The sequence shown here is derived from an EMBL/GenBank/DDBJ whole genome shotgun (WGS) entry which is preliminary data.</text>
</comment>
<dbReference type="EMBL" id="WNWR01000022">
    <property type="protein sequence ID" value="KAE9993752.1"/>
    <property type="molecule type" value="Genomic_DNA"/>
</dbReference>
<name>A0A8H3VNT3_VENIN</name>
<organism evidence="4 6">
    <name type="scientific">Venturia inaequalis</name>
    <name type="common">Apple scab fungus</name>
    <dbReference type="NCBI Taxonomy" id="5025"/>
    <lineage>
        <taxon>Eukaryota</taxon>
        <taxon>Fungi</taxon>
        <taxon>Dikarya</taxon>
        <taxon>Ascomycota</taxon>
        <taxon>Pezizomycotina</taxon>
        <taxon>Dothideomycetes</taxon>
        <taxon>Pleosporomycetidae</taxon>
        <taxon>Venturiales</taxon>
        <taxon>Venturiaceae</taxon>
        <taxon>Venturia</taxon>
    </lineage>
</organism>
<evidence type="ECO:0000313" key="6">
    <source>
        <dbReference type="Proteomes" id="UP000490939"/>
    </source>
</evidence>
<sequence length="92" mass="10489">MSIQEKYDDAYKNAKNLKGGDQQDQLDFYGWAKVASGADFAEAKKPGSFDFQGKYKYGAWEKVVKAGLTKEQAQEEYVKRFEELKNKHGLKA</sequence>
<dbReference type="Proteomes" id="UP000490939">
    <property type="component" value="Unassembled WGS sequence"/>
</dbReference>
<dbReference type="SUPFAM" id="SSF47027">
    <property type="entry name" value="Acyl-CoA binding protein"/>
    <property type="match status" value="1"/>
</dbReference>
<evidence type="ECO:0000313" key="4">
    <source>
        <dbReference type="EMBL" id="KAE9993752.1"/>
    </source>
</evidence>
<dbReference type="EMBL" id="WNWQ01000564">
    <property type="protein sequence ID" value="KAE9965973.1"/>
    <property type="molecule type" value="Genomic_DNA"/>
</dbReference>
<dbReference type="InterPro" id="IPR014352">
    <property type="entry name" value="FERM/acyl-CoA-bd_prot_sf"/>
</dbReference>
<dbReference type="Proteomes" id="UP000447873">
    <property type="component" value="Unassembled WGS sequence"/>
</dbReference>
<accession>A0A8H3VNT3</accession>
<feature type="domain" description="ACB" evidence="1">
    <location>
        <begin position="3"/>
        <end position="90"/>
    </location>
</feature>
<evidence type="ECO:0000313" key="5">
    <source>
        <dbReference type="Proteomes" id="UP000447873"/>
    </source>
</evidence>
<dbReference type="Gene3D" id="1.20.80.10">
    <property type="match status" value="1"/>
</dbReference>
<dbReference type="OrthoDB" id="346910at2759"/>
<dbReference type="InterPro" id="IPR035984">
    <property type="entry name" value="Acyl-CoA-binding_sf"/>
</dbReference>
<gene>
    <name evidence="2" type="ORF">BLS_007288</name>
    <name evidence="4" type="ORF">EG327_003514</name>
    <name evidence="3" type="ORF">EG328_009869</name>
</gene>
<proteinExistence type="predicted"/>
<evidence type="ECO:0000313" key="2">
    <source>
        <dbReference type="EMBL" id="KAE9965973.1"/>
    </source>
</evidence>
<evidence type="ECO:0000313" key="3">
    <source>
        <dbReference type="EMBL" id="KAE9983529.1"/>
    </source>
</evidence>
<dbReference type="PRINTS" id="PR00689">
    <property type="entry name" value="ACOABINDINGP"/>
</dbReference>
<dbReference type="AlphaFoldDB" id="A0A8H3VNT3"/>
<dbReference type="Pfam" id="PF00887">
    <property type="entry name" value="ACBP"/>
    <property type="match status" value="1"/>
</dbReference>
<keyword evidence="6" id="KW-1185">Reference proteome</keyword>
<dbReference type="EMBL" id="WNWS01000061">
    <property type="protein sequence ID" value="KAE9983529.1"/>
    <property type="molecule type" value="Genomic_DNA"/>
</dbReference>
<dbReference type="InterPro" id="IPR000582">
    <property type="entry name" value="Acyl-CoA-binding_protein"/>
</dbReference>
<protein>
    <recommendedName>
        <fullName evidence="1">ACB domain-containing protein</fullName>
    </recommendedName>
</protein>
<dbReference type="Proteomes" id="UP000433883">
    <property type="component" value="Unassembled WGS sequence"/>
</dbReference>
<dbReference type="GO" id="GO:0000062">
    <property type="term" value="F:fatty-acyl-CoA binding"/>
    <property type="evidence" value="ECO:0007669"/>
    <property type="project" value="InterPro"/>
</dbReference>
<evidence type="ECO:0000259" key="1">
    <source>
        <dbReference type="PROSITE" id="PS51228"/>
    </source>
</evidence>
<dbReference type="PROSITE" id="PS51228">
    <property type="entry name" value="ACB_2"/>
    <property type="match status" value="1"/>
</dbReference>
<reference evidence="4 6" key="1">
    <citation type="submission" date="2019-07" db="EMBL/GenBank/DDBJ databases">
        <title>Venturia inaequalis Genome Resource.</title>
        <authorList>
            <person name="Lichtner F.J."/>
        </authorList>
    </citation>
    <scope>NUCLEOTIDE SEQUENCE [LARGE SCALE GENOMIC DNA]</scope>
    <source>
        <strain evidence="3 5">120213</strain>
        <strain evidence="2">Bline_iso_100314</strain>
        <strain evidence="4 6">DMI_063113</strain>
    </source>
</reference>